<gene>
    <name evidence="2" type="ORF">F4554_004850</name>
</gene>
<organism evidence="2 3">
    <name type="scientific">Actinopolymorpha rutila</name>
    <dbReference type="NCBI Taxonomy" id="446787"/>
    <lineage>
        <taxon>Bacteria</taxon>
        <taxon>Bacillati</taxon>
        <taxon>Actinomycetota</taxon>
        <taxon>Actinomycetes</taxon>
        <taxon>Propionibacteriales</taxon>
        <taxon>Actinopolymorphaceae</taxon>
        <taxon>Actinopolymorpha</taxon>
    </lineage>
</organism>
<protein>
    <submittedName>
        <fullName evidence="2">Aryl-alcohol dehydrogenase-like predicted oxidoreductase</fullName>
    </submittedName>
</protein>
<dbReference type="Pfam" id="PF00248">
    <property type="entry name" value="Aldo_ket_red"/>
    <property type="match status" value="1"/>
</dbReference>
<evidence type="ECO:0000313" key="3">
    <source>
        <dbReference type="Proteomes" id="UP000579605"/>
    </source>
</evidence>
<dbReference type="Gene3D" id="3.20.20.100">
    <property type="entry name" value="NADP-dependent oxidoreductase domain"/>
    <property type="match status" value="1"/>
</dbReference>
<feature type="domain" description="NADP-dependent oxidoreductase" evidence="1">
    <location>
        <begin position="14"/>
        <end position="324"/>
    </location>
</feature>
<dbReference type="PANTHER" id="PTHR43364">
    <property type="entry name" value="NADH-SPECIFIC METHYLGLYOXAL REDUCTASE-RELATED"/>
    <property type="match status" value="1"/>
</dbReference>
<evidence type="ECO:0000259" key="1">
    <source>
        <dbReference type="Pfam" id="PF00248"/>
    </source>
</evidence>
<dbReference type="Proteomes" id="UP000579605">
    <property type="component" value="Unassembled WGS sequence"/>
</dbReference>
<keyword evidence="3" id="KW-1185">Reference proteome</keyword>
<dbReference type="CDD" id="cd19752">
    <property type="entry name" value="AKR_unchar"/>
    <property type="match status" value="1"/>
</dbReference>
<reference evidence="2 3" key="1">
    <citation type="submission" date="2020-07" db="EMBL/GenBank/DDBJ databases">
        <title>Sequencing the genomes of 1000 actinobacteria strains.</title>
        <authorList>
            <person name="Klenk H.-P."/>
        </authorList>
    </citation>
    <scope>NUCLEOTIDE SEQUENCE [LARGE SCALE GENOMIC DNA]</scope>
    <source>
        <strain evidence="2 3">DSM 18448</strain>
    </source>
</reference>
<dbReference type="InterPro" id="IPR036812">
    <property type="entry name" value="NAD(P)_OxRdtase_dom_sf"/>
</dbReference>
<proteinExistence type="predicted"/>
<dbReference type="GO" id="GO:0005829">
    <property type="term" value="C:cytosol"/>
    <property type="evidence" value="ECO:0007669"/>
    <property type="project" value="TreeGrafter"/>
</dbReference>
<sequence length="325" mass="35599">MEYRNVGGVEVSQLCLGTMMFGTKVDERTSFDILDRFVEAGGTFVDTANCYQFWEGDGQGHESEELLGRWLRGRGLASGVGRDRVVVATKVGARPITGPGRGDFPENREGLSADIIRQQIEVSLRRLGLDHVDLYYSHHEDRSVPLEETVGAFGEIVQAGKAKAIGVSNEPAWRVERARQLAAHSGLPSYTWVQQRHTYLQPRPGFHDEFMPILGEELLDYVRSEPELTLVAYSPLLGGAYSGRSDRPIPLPYAHPASAGRLAALEEVATELDASPNQVVLAWMLAGTPSVLPLFSASSVAQLEESLGALELKLSEEQLARLDQG</sequence>
<dbReference type="SUPFAM" id="SSF51430">
    <property type="entry name" value="NAD(P)-linked oxidoreductase"/>
    <property type="match status" value="1"/>
</dbReference>
<dbReference type="InterPro" id="IPR050523">
    <property type="entry name" value="AKR_Detox_Biosynth"/>
</dbReference>
<comment type="caution">
    <text evidence="2">The sequence shown here is derived from an EMBL/GenBank/DDBJ whole genome shotgun (WGS) entry which is preliminary data.</text>
</comment>
<dbReference type="AlphaFoldDB" id="A0A852ZKS7"/>
<name>A0A852ZKS7_9ACTN</name>
<dbReference type="InterPro" id="IPR023210">
    <property type="entry name" value="NADP_OxRdtase_dom"/>
</dbReference>
<dbReference type="PANTHER" id="PTHR43364:SF6">
    <property type="entry name" value="OXIDOREDUCTASE-RELATED"/>
    <property type="match status" value="1"/>
</dbReference>
<dbReference type="EMBL" id="JACBZH010000001">
    <property type="protein sequence ID" value="NYH92212.1"/>
    <property type="molecule type" value="Genomic_DNA"/>
</dbReference>
<dbReference type="RefSeq" id="WP_179789665.1">
    <property type="nucleotide sequence ID" value="NZ_BAAARR010000005.1"/>
</dbReference>
<evidence type="ECO:0000313" key="2">
    <source>
        <dbReference type="EMBL" id="NYH92212.1"/>
    </source>
</evidence>
<accession>A0A852ZKS7</accession>